<dbReference type="Pfam" id="PF13476">
    <property type="entry name" value="AAA_23"/>
    <property type="match status" value="1"/>
</dbReference>
<feature type="compositionally biased region" description="Basic and acidic residues" evidence="5">
    <location>
        <begin position="659"/>
        <end position="676"/>
    </location>
</feature>
<evidence type="ECO:0000256" key="1">
    <source>
        <dbReference type="ARBA" id="ARBA00010171"/>
    </source>
</evidence>
<gene>
    <name evidence="7" type="ORF">BE221DRAFT_146</name>
</gene>
<dbReference type="InterPro" id="IPR038729">
    <property type="entry name" value="Rad50/SbcC_AAA"/>
</dbReference>
<feature type="region of interest" description="Disordered" evidence="5">
    <location>
        <begin position="1"/>
        <end position="25"/>
    </location>
</feature>
<dbReference type="GO" id="GO:0051276">
    <property type="term" value="P:chromosome organization"/>
    <property type="evidence" value="ECO:0007669"/>
    <property type="project" value="UniProtKB-ARBA"/>
</dbReference>
<sequence>MARADDDERGRKRRRESAGDGFGGRAEREYVPGAVMRVRMKNFMTHGDVTFEPGPRLNVVVGPNGVGKSAFVCAVCVGLGGSTKLLGRAGSIQDFVKRGTESAWTEITLRGREVGKPIVIRRDFKNRDGGASRWKMNGVEVKHEDVQREMKALNMQLDNLCSFLPQDRVSAFSMLNPQELLQETEKAIGNAEMYKQHEQLKEMKGGIEGLERSVDQKSARLEKLKRENEHLERDVQRFQEREALIADADKMATKIPWLKYNKAYESMAHIKNGYDAIKTKCSDEKQKHNVLFAEYQRIEGPFKEITAEIEQSRRAVKAEKMKLEKAEAQTNKLAGEHNNFKRQLFEARKDAKAAKTKVENRRAVIAKLEASKDQLPEVPADIDERREALKRAANEKQREIVYADEALQNANMAKRPIQQKYQSLKAQKEAVESVRDQKLESLSKHPNFRQIKEADAWVREHKPTFHGEVLGPLLAEMEVSDHTHQNYIEQHLGPHVLATYIVTDERDERAVSEHMKRFRINVWTRRSSEQHVPGVVSPELRQSGVMTTLDNLFKAKSVVKQALNDTHQICKVYVGDNRLDSTTAEQLFHRNLATQVYCPKGVYVARKSRYASGTFTMIQNDIRQNRLFVRESSGNIEELKKKLDEAMRELEASEQKVIRLQQDSHEKKQKAQEISRQRQALNSMAQEPEQRRRQIESRIAQNKALMAEDEKAADVSTLERKIAKDQEHNDKERIRWAIQMCDAVEAEHAASKELTLKLLQSMEKRVQMEETESRLRDIETRIESLKAQRQEIKDKFATAKNKCLVLKGEAESVVTLTDEVHKMFEEWPDTVEELEFEIQNLREQADAILCHNPTVLDEFNKRRAEMTSLTRTLESEKEELAMKQKGIDDVKRQWLPQLKEKIQKISDEFQSNFARIGCAGQVTLAGDGSREHDGGFGDDFREYSLEIRVKFRPNEDMHLLDAHRQSGGERSVTTMLYMIALQAHTSAPFRVVDEINQGMDARNERKVFKRMVEAASIPGTPQCFVVTPKLLTQLEYSEDCTVMCIFNGPHVHEMATKWTEMQRAFNGVEQQALLA</sequence>
<dbReference type="GO" id="GO:0005634">
    <property type="term" value="C:nucleus"/>
    <property type="evidence" value="ECO:0007669"/>
    <property type="project" value="TreeGrafter"/>
</dbReference>
<dbReference type="EMBL" id="KZ155838">
    <property type="protein sequence ID" value="OUS42358.1"/>
    <property type="molecule type" value="Genomic_DNA"/>
</dbReference>
<dbReference type="Proteomes" id="UP000195557">
    <property type="component" value="Unassembled WGS sequence"/>
</dbReference>
<accession>A0A1Y5HYM8</accession>
<evidence type="ECO:0000259" key="6">
    <source>
        <dbReference type="Pfam" id="PF13476"/>
    </source>
</evidence>
<name>A0A1Y5HYM8_OSTTA</name>
<protein>
    <recommendedName>
        <fullName evidence="2">Structural maintenance of chromosomes protein 5</fullName>
    </recommendedName>
</protein>
<organism evidence="7">
    <name type="scientific">Ostreococcus tauri</name>
    <name type="common">Marine green alga</name>
    <dbReference type="NCBI Taxonomy" id="70448"/>
    <lineage>
        <taxon>Eukaryota</taxon>
        <taxon>Viridiplantae</taxon>
        <taxon>Chlorophyta</taxon>
        <taxon>Mamiellophyceae</taxon>
        <taxon>Mamiellales</taxon>
        <taxon>Bathycoccaceae</taxon>
        <taxon>Ostreococcus</taxon>
    </lineage>
</organism>
<dbReference type="GO" id="GO:0000724">
    <property type="term" value="P:double-strand break repair via homologous recombination"/>
    <property type="evidence" value="ECO:0007669"/>
    <property type="project" value="TreeGrafter"/>
</dbReference>
<feature type="region of interest" description="Disordered" evidence="5">
    <location>
        <begin position="659"/>
        <end position="694"/>
    </location>
</feature>
<dbReference type="InterPro" id="IPR027417">
    <property type="entry name" value="P-loop_NTPase"/>
</dbReference>
<dbReference type="SUPFAM" id="SSF52540">
    <property type="entry name" value="P-loop containing nucleoside triphosphate hydrolases"/>
    <property type="match status" value="2"/>
</dbReference>
<feature type="domain" description="Rad50/SbcC-type AAA" evidence="6">
    <location>
        <begin position="37"/>
        <end position="235"/>
    </location>
</feature>
<dbReference type="GO" id="GO:0030915">
    <property type="term" value="C:Smc5-Smc6 complex"/>
    <property type="evidence" value="ECO:0007669"/>
    <property type="project" value="TreeGrafter"/>
</dbReference>
<comment type="similarity">
    <text evidence="1">Belongs to the SMC family. SMC5 subfamily.</text>
</comment>
<evidence type="ECO:0000256" key="2">
    <source>
        <dbReference type="ARBA" id="ARBA00018687"/>
    </source>
</evidence>
<feature type="coiled-coil region" evidence="4">
    <location>
        <begin position="768"/>
        <end position="802"/>
    </location>
</feature>
<reference evidence="7" key="1">
    <citation type="submission" date="2017-04" db="EMBL/GenBank/DDBJ databases">
        <title>Population genomics of picophytoplankton unveils novel chromosome hypervariability.</title>
        <authorList>
            <consortium name="DOE Joint Genome Institute"/>
            <person name="Blanc-Mathieu R."/>
            <person name="Krasovec M."/>
            <person name="Hebrard M."/>
            <person name="Yau S."/>
            <person name="Desgranges E."/>
            <person name="Martin J."/>
            <person name="Schackwitz W."/>
            <person name="Kuo A."/>
            <person name="Salin G."/>
            <person name="Donnadieu C."/>
            <person name="Desdevises Y."/>
            <person name="Sanchez-Ferandin S."/>
            <person name="Moreau H."/>
            <person name="Rivals E."/>
            <person name="Grigoriev I.V."/>
            <person name="Grimsley N."/>
            <person name="Eyre-Walker A."/>
            <person name="Piganeau G."/>
        </authorList>
    </citation>
    <scope>NUCLEOTIDE SEQUENCE [LARGE SCALE GENOMIC DNA]</scope>
    <source>
        <strain evidence="7">RCC 1115</strain>
    </source>
</reference>
<dbReference type="AlphaFoldDB" id="A0A1Y5HYM8"/>
<dbReference type="eggNOG" id="KOG0979">
    <property type="taxonomic scope" value="Eukaryota"/>
</dbReference>
<feature type="compositionally biased region" description="Basic and acidic residues" evidence="5">
    <location>
        <begin position="1"/>
        <end position="10"/>
    </location>
</feature>
<feature type="coiled-coil region" evidence="4">
    <location>
        <begin position="309"/>
        <end position="343"/>
    </location>
</feature>
<proteinExistence type="inferred from homology"/>
<feature type="coiled-coil region" evidence="4">
    <location>
        <begin position="207"/>
        <end position="241"/>
    </location>
</feature>
<keyword evidence="3 4" id="KW-0175">Coiled coil</keyword>
<evidence type="ECO:0000256" key="5">
    <source>
        <dbReference type="SAM" id="MobiDB-lite"/>
    </source>
</evidence>
<feature type="coiled-coil region" evidence="4">
    <location>
        <begin position="831"/>
        <end position="893"/>
    </location>
</feature>
<evidence type="ECO:0000256" key="3">
    <source>
        <dbReference type="ARBA" id="ARBA00023054"/>
    </source>
</evidence>
<dbReference type="PANTHER" id="PTHR45916">
    <property type="entry name" value="STRUCTURAL MAINTENANCE OF CHROMOSOMES PROTEIN 5"/>
    <property type="match status" value="1"/>
</dbReference>
<dbReference type="PANTHER" id="PTHR45916:SF1">
    <property type="entry name" value="STRUCTURAL MAINTENANCE OF CHROMOSOMES PROTEIN 5"/>
    <property type="match status" value="1"/>
</dbReference>
<dbReference type="Gene3D" id="3.40.50.300">
    <property type="entry name" value="P-loop containing nucleotide triphosphate hydrolases"/>
    <property type="match status" value="2"/>
</dbReference>
<dbReference type="GO" id="GO:0003697">
    <property type="term" value="F:single-stranded DNA binding"/>
    <property type="evidence" value="ECO:0007669"/>
    <property type="project" value="TreeGrafter"/>
</dbReference>
<evidence type="ECO:0000256" key="4">
    <source>
        <dbReference type="SAM" id="Coils"/>
    </source>
</evidence>
<evidence type="ECO:0000313" key="7">
    <source>
        <dbReference type="EMBL" id="OUS42358.1"/>
    </source>
</evidence>